<organism evidence="9 10">
    <name type="scientific">Elysia crispata</name>
    <name type="common">lettuce slug</name>
    <dbReference type="NCBI Taxonomy" id="231223"/>
    <lineage>
        <taxon>Eukaryota</taxon>
        <taxon>Metazoa</taxon>
        <taxon>Spiralia</taxon>
        <taxon>Lophotrochozoa</taxon>
        <taxon>Mollusca</taxon>
        <taxon>Gastropoda</taxon>
        <taxon>Heterobranchia</taxon>
        <taxon>Euthyneura</taxon>
        <taxon>Panpulmonata</taxon>
        <taxon>Sacoglossa</taxon>
        <taxon>Placobranchoidea</taxon>
        <taxon>Plakobranchidae</taxon>
        <taxon>Elysia</taxon>
    </lineage>
</organism>
<dbReference type="InterPro" id="IPR004161">
    <property type="entry name" value="EFTu-like_2"/>
</dbReference>
<comment type="caution">
    <text evidence="9">The sequence shown here is derived from an EMBL/GenBank/DDBJ whole genome shotgun (WGS) entry which is preliminary data.</text>
</comment>
<proteinExistence type="inferred from homology"/>
<dbReference type="InterPro" id="IPR054696">
    <property type="entry name" value="GTP-eEF1A_C"/>
</dbReference>
<dbReference type="SUPFAM" id="SSF50447">
    <property type="entry name" value="Translation proteins"/>
    <property type="match status" value="1"/>
</dbReference>
<keyword evidence="10" id="KW-1185">Reference proteome</keyword>
<dbReference type="InterPro" id="IPR009000">
    <property type="entry name" value="Transl_B-barrel_sf"/>
</dbReference>
<dbReference type="InterPro" id="IPR009001">
    <property type="entry name" value="Transl_elong_EF1A/Init_IF2_C"/>
</dbReference>
<dbReference type="FunFam" id="2.40.30.10:FF:000005">
    <property type="entry name" value="Elongation factor 1-alpha"/>
    <property type="match status" value="1"/>
</dbReference>
<dbReference type="InterPro" id="IPR027417">
    <property type="entry name" value="P-loop_NTPase"/>
</dbReference>
<dbReference type="GO" id="GO:0003746">
    <property type="term" value="F:translation elongation factor activity"/>
    <property type="evidence" value="ECO:0007669"/>
    <property type="project" value="UniProtKB-KW"/>
</dbReference>
<dbReference type="Pfam" id="PF22594">
    <property type="entry name" value="GTP-eEF1A_C"/>
    <property type="match status" value="1"/>
</dbReference>
<feature type="domain" description="Tr-type G" evidence="8">
    <location>
        <begin position="103"/>
        <end position="329"/>
    </location>
</feature>
<evidence type="ECO:0000256" key="4">
    <source>
        <dbReference type="ARBA" id="ARBA00022741"/>
    </source>
</evidence>
<dbReference type="FunFam" id="2.40.30.10:FF:000003">
    <property type="entry name" value="Elongation factor 1-alpha"/>
    <property type="match status" value="1"/>
</dbReference>
<dbReference type="PANTHER" id="PTHR23115">
    <property type="entry name" value="TRANSLATION FACTOR"/>
    <property type="match status" value="1"/>
</dbReference>
<dbReference type="Gene3D" id="3.40.50.300">
    <property type="entry name" value="P-loop containing nucleotide triphosphate hydrolases"/>
    <property type="match status" value="1"/>
</dbReference>
<sequence length="546" mass="59417">MIRSPFEQNMKYEQQSEYNFIELLIVAQVKFTSLRRIPSLDARNKREILRLCLVNKDSFTEEQARESGFIFLCALTSLLKMWRVSFLLVLILLQSRSSHGAPKADIKIVVVGHVNSGTSSTAGQLIYKLGGVDHETKKKYEEEAKARGKGYAWVLNKLRADREAGNTDGGLWSFETSKYKATVIDTPGQQDFLKTMVTGTSQADCVLLVVSAEGSTGGQTRELALLAFSLGVKQLIVAVNKMDSTDPAFSETRFNEIKSELSTQIDKIGFSSKSIPFVPISVEQGDNMVAPSDKMSWFGGWTTESKGGHASGKTLLEAIDAIQPPADPKDLPLRLPVQDVFKIGGVGTVAVGQVQTGTIKPGMVVTFAPTYLTTVVKSVEMYHEAVAEGLPGDTVNFNVENLSVKDLQRGMVAGDYKNDPPRAAKSFTAQIIVLSSTGITAGYTPDVNCLTTSVACRFDTLIEKIDLRTGEKLQDNPQVLNPGDAAIVTLVPQKPMVVESFQENPQLGRFMVTHERQTVAVGVIKSVVKEDATGGKITKAAQEALN</sequence>
<protein>
    <recommendedName>
        <fullName evidence="8">Tr-type G domain-containing protein</fullName>
    </recommendedName>
</protein>
<dbReference type="Pfam" id="PF00009">
    <property type="entry name" value="GTP_EFTU"/>
    <property type="match status" value="1"/>
</dbReference>
<dbReference type="SUPFAM" id="SSF50465">
    <property type="entry name" value="EF-Tu/eEF-1alpha/eIF2-gamma C-terminal domain"/>
    <property type="match status" value="1"/>
</dbReference>
<dbReference type="GO" id="GO:0005737">
    <property type="term" value="C:cytoplasm"/>
    <property type="evidence" value="ECO:0007669"/>
    <property type="project" value="UniProtKB-SubCell"/>
</dbReference>
<dbReference type="GO" id="GO:0005525">
    <property type="term" value="F:GTP binding"/>
    <property type="evidence" value="ECO:0007669"/>
    <property type="project" value="UniProtKB-KW"/>
</dbReference>
<evidence type="ECO:0000256" key="1">
    <source>
        <dbReference type="ARBA" id="ARBA00004496"/>
    </source>
</evidence>
<comment type="subcellular location">
    <subcellularLocation>
        <location evidence="1">Cytoplasm</location>
    </subcellularLocation>
</comment>
<comment type="similarity">
    <text evidence="2">Belongs to the TRAFAC class translation factor GTPase superfamily. Classic translation factor GTPase family. EF-Tu/EF-1A subfamily.</text>
</comment>
<evidence type="ECO:0000256" key="7">
    <source>
        <dbReference type="ARBA" id="ARBA00023134"/>
    </source>
</evidence>
<reference evidence="9" key="1">
    <citation type="journal article" date="2023" name="G3 (Bethesda)">
        <title>A reference genome for the long-term kleptoplast-retaining sea slug Elysia crispata morphotype clarki.</title>
        <authorList>
            <person name="Eastman K.E."/>
            <person name="Pendleton A.L."/>
            <person name="Shaikh M.A."/>
            <person name="Suttiyut T."/>
            <person name="Ogas R."/>
            <person name="Tomko P."/>
            <person name="Gavelis G."/>
            <person name="Widhalm J.R."/>
            <person name="Wisecaver J.H."/>
        </authorList>
    </citation>
    <scope>NUCLEOTIDE SEQUENCE</scope>
    <source>
        <strain evidence="9">ECLA1</strain>
    </source>
</reference>
<dbReference type="InterPro" id="IPR000795">
    <property type="entry name" value="T_Tr_GTP-bd_dom"/>
</dbReference>
<dbReference type="InterPro" id="IPR005225">
    <property type="entry name" value="Small_GTP-bd"/>
</dbReference>
<dbReference type="PRINTS" id="PR00315">
    <property type="entry name" value="ELONGATNFCT"/>
</dbReference>
<keyword evidence="3" id="KW-0963">Cytoplasm</keyword>
<dbReference type="CDD" id="cd03705">
    <property type="entry name" value="EF1_alpha_III"/>
    <property type="match status" value="1"/>
</dbReference>
<keyword evidence="6" id="KW-0648">Protein biosynthesis</keyword>
<evidence type="ECO:0000256" key="2">
    <source>
        <dbReference type="ARBA" id="ARBA00007249"/>
    </source>
</evidence>
<dbReference type="Proteomes" id="UP001283361">
    <property type="component" value="Unassembled WGS sequence"/>
</dbReference>
<name>A0AAE1CWM8_9GAST</name>
<evidence type="ECO:0000313" key="10">
    <source>
        <dbReference type="Proteomes" id="UP001283361"/>
    </source>
</evidence>
<evidence type="ECO:0000256" key="5">
    <source>
        <dbReference type="ARBA" id="ARBA00022768"/>
    </source>
</evidence>
<dbReference type="SUPFAM" id="SSF52540">
    <property type="entry name" value="P-loop containing nucleoside triphosphate hydrolases"/>
    <property type="match status" value="1"/>
</dbReference>
<dbReference type="Pfam" id="PF03144">
    <property type="entry name" value="GTP_EFTU_D2"/>
    <property type="match status" value="1"/>
</dbReference>
<evidence type="ECO:0000313" key="9">
    <source>
        <dbReference type="EMBL" id="KAK3741840.1"/>
    </source>
</evidence>
<dbReference type="GO" id="GO:0003924">
    <property type="term" value="F:GTPase activity"/>
    <property type="evidence" value="ECO:0007669"/>
    <property type="project" value="InterPro"/>
</dbReference>
<gene>
    <name evidence="9" type="ORF">RRG08_018540</name>
</gene>
<dbReference type="EMBL" id="JAWDGP010006390">
    <property type="protein sequence ID" value="KAK3741840.1"/>
    <property type="molecule type" value="Genomic_DNA"/>
</dbReference>
<keyword evidence="5" id="KW-0251">Elongation factor</keyword>
<dbReference type="NCBIfam" id="TIGR00231">
    <property type="entry name" value="small_GTP"/>
    <property type="match status" value="1"/>
</dbReference>
<dbReference type="CDD" id="cd03693">
    <property type="entry name" value="EF1_alpha_II"/>
    <property type="match status" value="1"/>
</dbReference>
<dbReference type="Gene3D" id="2.40.30.10">
    <property type="entry name" value="Translation factors"/>
    <property type="match status" value="2"/>
</dbReference>
<dbReference type="PROSITE" id="PS51722">
    <property type="entry name" value="G_TR_2"/>
    <property type="match status" value="1"/>
</dbReference>
<dbReference type="AlphaFoldDB" id="A0AAE1CWM8"/>
<keyword evidence="7" id="KW-0342">GTP-binding</keyword>
<accession>A0AAE1CWM8</accession>
<evidence type="ECO:0000256" key="6">
    <source>
        <dbReference type="ARBA" id="ARBA00022917"/>
    </source>
</evidence>
<evidence type="ECO:0000256" key="3">
    <source>
        <dbReference type="ARBA" id="ARBA00022490"/>
    </source>
</evidence>
<evidence type="ECO:0000259" key="8">
    <source>
        <dbReference type="PROSITE" id="PS51722"/>
    </source>
</evidence>
<dbReference type="InterPro" id="IPR050100">
    <property type="entry name" value="TRAFAC_GTPase_members"/>
</dbReference>
<keyword evidence="4" id="KW-0547">Nucleotide-binding</keyword>